<gene>
    <name evidence="2" type="ORF">T23_07080</name>
</gene>
<accession>A0ABM8IML6</accession>
<keyword evidence="3" id="KW-1185">Reference proteome</keyword>
<organism evidence="2 3">
    <name type="scientific">Turicibacter faecis</name>
    <dbReference type="NCBI Taxonomy" id="2963365"/>
    <lineage>
        <taxon>Bacteria</taxon>
        <taxon>Bacillati</taxon>
        <taxon>Bacillota</taxon>
        <taxon>Erysipelotrichia</taxon>
        <taxon>Erysipelotrichales</taxon>
        <taxon>Turicibacteraceae</taxon>
        <taxon>Turicibacter</taxon>
    </lineage>
</organism>
<protein>
    <submittedName>
        <fullName evidence="2">Uncharacterized protein</fullName>
    </submittedName>
</protein>
<name>A0ABM8IML6_9FIRM</name>
<keyword evidence="1" id="KW-0472">Membrane</keyword>
<proteinExistence type="predicted"/>
<feature type="transmembrane region" description="Helical" evidence="1">
    <location>
        <begin position="20"/>
        <end position="38"/>
    </location>
</feature>
<evidence type="ECO:0000313" key="3">
    <source>
        <dbReference type="Proteomes" id="UP001432099"/>
    </source>
</evidence>
<reference evidence="2" key="1">
    <citation type="journal article" date="2024" name="Int. J. Syst. Evol. Microbiol.">
        <title>Turicibacter faecis sp. nov., isolated from faeces of heart failure mouse model.</title>
        <authorList>
            <person name="Imamura Y."/>
            <person name="Motooka D."/>
            <person name="Nakajima Y."/>
            <person name="Ito S."/>
            <person name="Kitakaze M."/>
            <person name="Iida T."/>
            <person name="Nakamura S."/>
        </authorList>
    </citation>
    <scope>NUCLEOTIDE SEQUENCE</scope>
    <source>
        <strain evidence="2">TC023</strain>
    </source>
</reference>
<keyword evidence="1" id="KW-0812">Transmembrane</keyword>
<evidence type="ECO:0000313" key="2">
    <source>
        <dbReference type="EMBL" id="BEH90606.1"/>
    </source>
</evidence>
<sequence>MKKERRMGYFKNEQSIGYILQNLMTVALIVGVMIHFVMR</sequence>
<keyword evidence="1" id="KW-1133">Transmembrane helix</keyword>
<dbReference type="Proteomes" id="UP001432099">
    <property type="component" value="Chromosome"/>
</dbReference>
<evidence type="ECO:0000256" key="1">
    <source>
        <dbReference type="SAM" id="Phobius"/>
    </source>
</evidence>
<dbReference type="EMBL" id="AP028127">
    <property type="protein sequence ID" value="BEH90606.1"/>
    <property type="molecule type" value="Genomic_DNA"/>
</dbReference>